<feature type="chain" id="PRO_5011504565" description="Putative aliphatic sulfonates-binding protein" evidence="6">
    <location>
        <begin position="21"/>
        <end position="476"/>
    </location>
</feature>
<dbReference type="OrthoDB" id="286202at2"/>
<evidence type="ECO:0000256" key="4">
    <source>
        <dbReference type="ARBA" id="ARBA00055538"/>
    </source>
</evidence>
<accession>A0A1I4ARM8</accession>
<dbReference type="EMBL" id="FOSN01000011">
    <property type="protein sequence ID" value="SFK59024.1"/>
    <property type="molecule type" value="Genomic_DNA"/>
</dbReference>
<proteinExistence type="inferred from homology"/>
<dbReference type="STRING" id="1612308.SAMN05444581_11169"/>
<keyword evidence="8" id="KW-1185">Reference proteome</keyword>
<reference evidence="7 8" key="1">
    <citation type="submission" date="2016-10" db="EMBL/GenBank/DDBJ databases">
        <authorList>
            <person name="de Groot N.N."/>
        </authorList>
    </citation>
    <scope>NUCLEOTIDE SEQUENCE [LARGE SCALE GENOMIC DNA]</scope>
    <source>
        <strain evidence="7 8">NE2</strain>
    </source>
</reference>
<comment type="similarity">
    <text evidence="1">Belongs to the bacterial solute-binding protein SsuA/TauA family.</text>
</comment>
<dbReference type="SUPFAM" id="SSF160387">
    <property type="entry name" value="NosL/MerB-like"/>
    <property type="match status" value="1"/>
</dbReference>
<dbReference type="PANTHER" id="PTHR30024">
    <property type="entry name" value="ALIPHATIC SULFONATES-BINDING PROTEIN-RELATED"/>
    <property type="match status" value="1"/>
</dbReference>
<protein>
    <recommendedName>
        <fullName evidence="5">Putative aliphatic sulfonates-binding protein</fullName>
    </recommendedName>
</protein>
<dbReference type="Pfam" id="PF13379">
    <property type="entry name" value="NMT1_2"/>
    <property type="match status" value="1"/>
</dbReference>
<dbReference type="PANTHER" id="PTHR30024:SF45">
    <property type="entry name" value="ABC TRANSPORTER SUBSTRATE-BINDING PROTEIN"/>
    <property type="match status" value="1"/>
</dbReference>
<evidence type="ECO:0000313" key="8">
    <source>
        <dbReference type="Proteomes" id="UP000198755"/>
    </source>
</evidence>
<name>A0A1I4ARM8_9HYPH</name>
<dbReference type="CDD" id="cd13559">
    <property type="entry name" value="PBP2_SsuA_like_3"/>
    <property type="match status" value="1"/>
</dbReference>
<evidence type="ECO:0000256" key="6">
    <source>
        <dbReference type="SAM" id="SignalP"/>
    </source>
</evidence>
<organism evidence="7 8">
    <name type="scientific">Methylocapsa palsarum</name>
    <dbReference type="NCBI Taxonomy" id="1612308"/>
    <lineage>
        <taxon>Bacteria</taxon>
        <taxon>Pseudomonadati</taxon>
        <taxon>Pseudomonadota</taxon>
        <taxon>Alphaproteobacteria</taxon>
        <taxon>Hyphomicrobiales</taxon>
        <taxon>Beijerinckiaceae</taxon>
        <taxon>Methylocapsa</taxon>
    </lineage>
</organism>
<keyword evidence="2" id="KW-0813">Transport</keyword>
<evidence type="ECO:0000256" key="5">
    <source>
        <dbReference type="ARBA" id="ARBA00070228"/>
    </source>
</evidence>
<comment type="function">
    <text evidence="4">Part of a binding-protein-dependent transport system for aliphatic sulfonates. Putative binding protein.</text>
</comment>
<evidence type="ECO:0000256" key="1">
    <source>
        <dbReference type="ARBA" id="ARBA00010742"/>
    </source>
</evidence>
<dbReference type="FunFam" id="3.40.190.10:FF:000050">
    <property type="entry name" value="Sulfonate ABC transporter substrate-binding protein"/>
    <property type="match status" value="1"/>
</dbReference>
<dbReference type="Proteomes" id="UP000198755">
    <property type="component" value="Unassembled WGS sequence"/>
</dbReference>
<dbReference type="Gene3D" id="3.40.190.10">
    <property type="entry name" value="Periplasmic binding protein-like II"/>
    <property type="match status" value="2"/>
</dbReference>
<feature type="signal peptide" evidence="6">
    <location>
        <begin position="1"/>
        <end position="20"/>
    </location>
</feature>
<dbReference type="SUPFAM" id="SSF53850">
    <property type="entry name" value="Periplasmic binding protein-like II"/>
    <property type="match status" value="1"/>
</dbReference>
<evidence type="ECO:0000256" key="2">
    <source>
        <dbReference type="ARBA" id="ARBA00022448"/>
    </source>
</evidence>
<gene>
    <name evidence="7" type="ORF">SAMN05444581_11169</name>
</gene>
<dbReference type="RefSeq" id="WP_091683134.1">
    <property type="nucleotide sequence ID" value="NZ_FOSN01000011.1"/>
</dbReference>
<dbReference type="AlphaFoldDB" id="A0A1I4ARM8"/>
<evidence type="ECO:0000256" key="3">
    <source>
        <dbReference type="ARBA" id="ARBA00022729"/>
    </source>
</evidence>
<sequence length="476" mass="51106">MISQWRLRSIACIFAGFALAGPARTETIRVAVGTQDTTINCAAGGLLIRELNLLEKYLPHDGKYKDASYDVEWKNFTSGAPITNEMVAGKLDFGAMAEFPAALNGVAFKKAGKNSLFIAVLSGSVKGSGNGVVVPAASPVQSLEELKGKTISVPFASTAHGMLLRAVATLGWDPEKDVKIIAQAPEVAGSALQSNQIDAHADFVPFAELFPFRGFARKIFDGAQAGVPTFHGLLVDAEYADKYPEVVVAYLRAAIEANTLLSAEPEKYSELIAKVTGVEAPVDYLFHGPLGLQTRDLTWKPEYRKDVATAVETLKLLKRTDSGLDLDAFITDKYIRAAFKASGLDYDARLADYGSLPLVAKDAATGKPITATKRVAEIWLKDEPLVRHYSTPESALKALAAFDKAGKPARAIYAQDHQLGVKLLADKAWFVVSPNGQIDAFLLREDADAFAKKTNGSVKDFEAANLAAQSSHSAAK</sequence>
<keyword evidence="3 6" id="KW-0732">Signal</keyword>
<evidence type="ECO:0000313" key="7">
    <source>
        <dbReference type="EMBL" id="SFK59024.1"/>
    </source>
</evidence>